<accession>A0ACC2XAE5</accession>
<comment type="caution">
    <text evidence="1">The sequence shown here is derived from an EMBL/GenBank/DDBJ whole genome shotgun (WGS) entry which is preliminary data.</text>
</comment>
<keyword evidence="2" id="KW-1185">Reference proteome</keyword>
<protein>
    <submittedName>
        <fullName evidence="1">Uncharacterized protein</fullName>
    </submittedName>
</protein>
<dbReference type="EMBL" id="JASBWV010000021">
    <property type="protein sequence ID" value="KAJ9120376.1"/>
    <property type="molecule type" value="Genomic_DNA"/>
</dbReference>
<gene>
    <name evidence="1" type="ORF">QFC24_005333</name>
</gene>
<name>A0ACC2XAE5_9TREE</name>
<organism evidence="1 2">
    <name type="scientific">Naganishia onofrii</name>
    <dbReference type="NCBI Taxonomy" id="1851511"/>
    <lineage>
        <taxon>Eukaryota</taxon>
        <taxon>Fungi</taxon>
        <taxon>Dikarya</taxon>
        <taxon>Basidiomycota</taxon>
        <taxon>Agaricomycotina</taxon>
        <taxon>Tremellomycetes</taxon>
        <taxon>Filobasidiales</taxon>
        <taxon>Filobasidiaceae</taxon>
        <taxon>Naganishia</taxon>
    </lineage>
</organism>
<sequence>MASETLQLGLIALTSAPVIQTVFQQFQSEPNKPEIGNTDAQVKSEREPDFKGVQPDNSNSSSKSDNSARESPSTVSRTIASEQALTSNMSAASPPPIILAPPLTVTDERTLFIQNALHSGNFHSASAVSPISPQIEKPSAIEEPQTAPLEKDTARSPFDSQINKENTQETEAEPKPNEMGLLSVITGNISPPADMPTSAHRDGSNGHGIISNDIQANTVGPTTHRSMVRSDTVRSGMTDGTTGPVPGSHGGGIGVGHTGVEHDRSITPTRDQERSVTPTPLSAGSTEQRTGPIPGATGDGYSPLPVVHTTGDRISGGEDVPAPLGAGDRAEVQTEGGIEKGVPAHVGADGVYEGVGGKSSEGNLSRPPLGDDQPSRSYIKRPDSVIGTGNNTTTNGSIREGGSTLSHPPRSVDDATASPANLGHPEKEVISLPAGGALHQDGAQSHTGDGQLSDGERREREQQAEIEREQQNQQPEIRQQLHEGQAYRADGSVPDQPQQQQQHQYGQYAAPAAGVAAVGAASYGLQQHHHQQQQQMYQQQQQPQMGQGYNQQPQHMNDQSFAAERAMSPGPNQMFSAVPSHMQQGHQQRDDPSSQMSRLSFQDPAQQQQQQHQQYPQQHGQMNGVALAQPAIGGAGVGPSPGPPVSAFAPTSATSPARRTPEPRGSTEVGVTGLARNSTMRSTATGGGLSRGSTLRRGGAFANGAALQGGGVGETFGRDDIHARTSGADRSLMGAGTAGQAGMHRISKDEARDAKRLSKMIKVEGKTEAAAVKGAIKELEALQKVQRAAHAEELKAQQKHAKFTRVEHKARLRFLKEKERYERVEAQLRSIEADYEAKREHASQQTDLLAEKTQELNDLRAQKAADDRERELKLLSLKNPGHA</sequence>
<evidence type="ECO:0000313" key="2">
    <source>
        <dbReference type="Proteomes" id="UP001234202"/>
    </source>
</evidence>
<reference evidence="1" key="1">
    <citation type="submission" date="2023-04" db="EMBL/GenBank/DDBJ databases">
        <title>Draft Genome sequencing of Naganishia species isolated from polar environments using Oxford Nanopore Technology.</title>
        <authorList>
            <person name="Leo P."/>
            <person name="Venkateswaran K."/>
        </authorList>
    </citation>
    <scope>NUCLEOTIDE SEQUENCE</scope>
    <source>
        <strain evidence="1">DBVPG 5303</strain>
    </source>
</reference>
<dbReference type="Proteomes" id="UP001234202">
    <property type="component" value="Unassembled WGS sequence"/>
</dbReference>
<evidence type="ECO:0000313" key="1">
    <source>
        <dbReference type="EMBL" id="KAJ9120376.1"/>
    </source>
</evidence>
<proteinExistence type="predicted"/>